<dbReference type="PANTHER" id="PTHR34142">
    <property type="entry name" value="ENDO-BETA-1,4-GLUCANASE A"/>
    <property type="match status" value="1"/>
</dbReference>
<feature type="region of interest" description="Disordered" evidence="14">
    <location>
        <begin position="209"/>
        <end position="251"/>
    </location>
</feature>
<dbReference type="InterPro" id="IPR018087">
    <property type="entry name" value="Glyco_hydro_5_CS"/>
</dbReference>
<proteinExistence type="inferred from homology"/>
<feature type="compositionally biased region" description="Low complexity" evidence="14">
    <location>
        <begin position="169"/>
        <end position="188"/>
    </location>
</feature>
<evidence type="ECO:0000256" key="9">
    <source>
        <dbReference type="ARBA" id="ARBA00023295"/>
    </source>
</evidence>
<dbReference type="FunFam" id="3.20.20.80:FF:000124">
    <property type="entry name" value="Exported cellulase"/>
    <property type="match status" value="1"/>
</dbReference>
<feature type="region of interest" description="Disordered" evidence="14">
    <location>
        <begin position="142"/>
        <end position="193"/>
    </location>
</feature>
<gene>
    <name evidence="17" type="ORF">PV09_02785</name>
</gene>
<keyword evidence="18" id="KW-1185">Reference proteome</keyword>
<dbReference type="HOGENOM" id="CLU_462473_0_0_1"/>
<evidence type="ECO:0000256" key="4">
    <source>
        <dbReference type="ARBA" id="ARBA00022729"/>
    </source>
</evidence>
<comment type="function">
    <text evidence="11">Endoglucanase (EG) that cleaves the internal beta-1,4-glucosidic bonds in cellulose. The degradation of cellulose involves an interplay between different cellulolytic enzymes. Hydrolysis starts with EGs, which cut internal glycosidic linkages to reduce the polymerization degree of the substrate and creates new chain ends for exocellobiohydrolases (CBHs). The CBH release the disaccharide cellobiose from the non-reducing end of the cellulose polymer chain. Finally, beta-1,4-glucosidases hydrolyze the cellobiose and other short cello-oligosaccharides into glucose units.</text>
</comment>
<feature type="compositionally biased region" description="Low complexity" evidence="14">
    <location>
        <begin position="236"/>
        <end position="251"/>
    </location>
</feature>
<comment type="similarity">
    <text evidence="2 13">Belongs to the glycosyl hydrolase 5 (cellulase A) family.</text>
</comment>
<dbReference type="GO" id="GO:0030245">
    <property type="term" value="P:cellulose catabolic process"/>
    <property type="evidence" value="ECO:0007669"/>
    <property type="project" value="UniProtKB-KW"/>
</dbReference>
<feature type="chain" id="PRO_5002236708" description="Endoglucanase EG-II" evidence="15">
    <location>
        <begin position="21"/>
        <end position="590"/>
    </location>
</feature>
<evidence type="ECO:0000313" key="17">
    <source>
        <dbReference type="EMBL" id="KIW06321.1"/>
    </source>
</evidence>
<evidence type="ECO:0000256" key="6">
    <source>
        <dbReference type="ARBA" id="ARBA00023001"/>
    </source>
</evidence>
<evidence type="ECO:0000259" key="16">
    <source>
        <dbReference type="Pfam" id="PF00150"/>
    </source>
</evidence>
<dbReference type="Proteomes" id="UP000053259">
    <property type="component" value="Unassembled WGS sequence"/>
</dbReference>
<feature type="compositionally biased region" description="Low complexity" evidence="14">
    <location>
        <begin position="142"/>
        <end position="162"/>
    </location>
</feature>
<evidence type="ECO:0000256" key="5">
    <source>
        <dbReference type="ARBA" id="ARBA00022801"/>
    </source>
</evidence>
<dbReference type="OrthoDB" id="5823761at2759"/>
<evidence type="ECO:0000256" key="7">
    <source>
        <dbReference type="ARBA" id="ARBA00023277"/>
    </source>
</evidence>
<dbReference type="Pfam" id="PF00150">
    <property type="entry name" value="Cellulase"/>
    <property type="match status" value="1"/>
</dbReference>
<dbReference type="AlphaFoldDB" id="A0A0D1XU88"/>
<feature type="domain" description="Glycoside hydrolase family 5" evidence="16">
    <location>
        <begin position="277"/>
        <end position="541"/>
    </location>
</feature>
<dbReference type="VEuPathDB" id="FungiDB:PV09_02785"/>
<evidence type="ECO:0000256" key="15">
    <source>
        <dbReference type="SAM" id="SignalP"/>
    </source>
</evidence>
<feature type="compositionally biased region" description="Pro residues" evidence="14">
    <location>
        <begin position="217"/>
        <end position="235"/>
    </location>
</feature>
<evidence type="ECO:0000256" key="10">
    <source>
        <dbReference type="ARBA" id="ARBA00023326"/>
    </source>
</evidence>
<dbReference type="PROSITE" id="PS00659">
    <property type="entry name" value="GLYCOSYL_HYDROL_F5"/>
    <property type="match status" value="1"/>
</dbReference>
<evidence type="ECO:0000256" key="12">
    <source>
        <dbReference type="ARBA" id="ARBA00074271"/>
    </source>
</evidence>
<dbReference type="Gene3D" id="3.20.20.80">
    <property type="entry name" value="Glycosidases"/>
    <property type="match status" value="1"/>
</dbReference>
<keyword evidence="6" id="KW-0136">Cellulose degradation</keyword>
<dbReference type="EMBL" id="KN847535">
    <property type="protein sequence ID" value="KIW06321.1"/>
    <property type="molecule type" value="Genomic_DNA"/>
</dbReference>
<evidence type="ECO:0000256" key="8">
    <source>
        <dbReference type="ARBA" id="ARBA00023283"/>
    </source>
</evidence>
<accession>A0A0D1XU88</accession>
<dbReference type="PANTHER" id="PTHR34142:SF5">
    <property type="entry name" value="CBM1 DOMAIN-CONTAINING PROTEIN"/>
    <property type="match status" value="1"/>
</dbReference>
<comment type="catalytic activity">
    <reaction evidence="1">
        <text>Endohydrolysis of (1-&gt;4)-beta-D-glucosidic linkages in cellulose, lichenin and cereal beta-D-glucans.</text>
        <dbReference type="EC" id="3.2.1.4"/>
    </reaction>
</comment>
<organism evidence="17 18">
    <name type="scientific">Verruconis gallopava</name>
    <dbReference type="NCBI Taxonomy" id="253628"/>
    <lineage>
        <taxon>Eukaryota</taxon>
        <taxon>Fungi</taxon>
        <taxon>Dikarya</taxon>
        <taxon>Ascomycota</taxon>
        <taxon>Pezizomycotina</taxon>
        <taxon>Dothideomycetes</taxon>
        <taxon>Pleosporomycetidae</taxon>
        <taxon>Venturiales</taxon>
        <taxon>Sympoventuriaceae</taxon>
        <taxon>Verruconis</taxon>
    </lineage>
</organism>
<dbReference type="RefSeq" id="XP_016216190.1">
    <property type="nucleotide sequence ID" value="XM_016355884.1"/>
</dbReference>
<keyword evidence="8" id="KW-0873">Pyrrolidone carboxylic acid</keyword>
<dbReference type="InParanoid" id="A0A0D1XU88"/>
<evidence type="ECO:0000313" key="18">
    <source>
        <dbReference type="Proteomes" id="UP000053259"/>
    </source>
</evidence>
<keyword evidence="7" id="KW-0119">Carbohydrate metabolism</keyword>
<name>A0A0D1XU88_9PEZI</name>
<keyword evidence="10" id="KW-0624">Polysaccharide degradation</keyword>
<dbReference type="InterPro" id="IPR001547">
    <property type="entry name" value="Glyco_hydro_5"/>
</dbReference>
<evidence type="ECO:0000256" key="13">
    <source>
        <dbReference type="RuleBase" id="RU361153"/>
    </source>
</evidence>
<keyword evidence="4 15" id="KW-0732">Signal</keyword>
<dbReference type="GO" id="GO:0008810">
    <property type="term" value="F:cellulase activity"/>
    <property type="evidence" value="ECO:0007669"/>
    <property type="project" value="UniProtKB-EC"/>
</dbReference>
<evidence type="ECO:0000256" key="14">
    <source>
        <dbReference type="SAM" id="MobiDB-lite"/>
    </source>
</evidence>
<reference evidence="17 18" key="1">
    <citation type="submission" date="2015-01" db="EMBL/GenBank/DDBJ databases">
        <title>The Genome Sequence of Ochroconis gallopava CBS43764.</title>
        <authorList>
            <consortium name="The Broad Institute Genomics Platform"/>
            <person name="Cuomo C."/>
            <person name="de Hoog S."/>
            <person name="Gorbushina A."/>
            <person name="Stielow B."/>
            <person name="Teixiera M."/>
            <person name="Abouelleil A."/>
            <person name="Chapman S.B."/>
            <person name="Priest M."/>
            <person name="Young S.K."/>
            <person name="Wortman J."/>
            <person name="Nusbaum C."/>
            <person name="Birren B."/>
        </authorList>
    </citation>
    <scope>NUCLEOTIDE SEQUENCE [LARGE SCALE GENOMIC DNA]</scope>
    <source>
        <strain evidence="17 18">CBS 43764</strain>
    </source>
</reference>
<dbReference type="STRING" id="253628.A0A0D1XU88"/>
<dbReference type="GeneID" id="27310758"/>
<evidence type="ECO:0000256" key="2">
    <source>
        <dbReference type="ARBA" id="ARBA00005641"/>
    </source>
</evidence>
<protein>
    <recommendedName>
        <fullName evidence="12">Endoglucanase EG-II</fullName>
        <ecNumber evidence="3">3.2.1.4</ecNumber>
    </recommendedName>
</protein>
<evidence type="ECO:0000256" key="1">
    <source>
        <dbReference type="ARBA" id="ARBA00000966"/>
    </source>
</evidence>
<evidence type="ECO:0000256" key="11">
    <source>
        <dbReference type="ARBA" id="ARBA00059691"/>
    </source>
</evidence>
<keyword evidence="9 13" id="KW-0326">Glycosidase</keyword>
<feature type="signal peptide" evidence="15">
    <location>
        <begin position="1"/>
        <end position="20"/>
    </location>
</feature>
<dbReference type="EC" id="3.2.1.4" evidence="3"/>
<keyword evidence="5 13" id="KW-0378">Hydrolase</keyword>
<evidence type="ECO:0000256" key="3">
    <source>
        <dbReference type="ARBA" id="ARBA00012601"/>
    </source>
</evidence>
<dbReference type="InterPro" id="IPR017853">
    <property type="entry name" value="GH"/>
</dbReference>
<sequence length="590" mass="60692">MKFLSAICVAGYMLVALASAAPHNQEKDNGKGKGKMMGMMMGKGKAKGKGRVTTTTTKTVTVTATAAQNSTVGSLATGRPSNAGNLTLPFGNVTAPFANVTVASNGTFFGNVTILGNGTALTNSTMSGNMTVVTTTKTVTVTATATKSRSSSKTTSKTTAKTTSKKTSKTTSKTTSKSSAKGTAKGKSMSLTTVSKTQAAYASSSKAWTTMPSVPASGPPAPPSPPVTASPPPPASSASSSAPKPSSSAPATGKVKYGGVNMAGFDFGCSIDGTCTTGGNLDIVTNGNAIQQMQHFVNDDGLNTFRLPVGWQYLVNNQLGGPLDATNFGAYDKLVQGCISSGAQMCIIDVHNYARWNGAIIGQGGPTNDQYASLWSQLATKYAASPNVAFDVMNEPHDLDVPTWAASVQAAVTAIRQAGATNQTILLPGTDFASAATFVSSGSAQALSAVTNPDGSTTNLVYNVHKYLDSDGSGTHANCVTNNIDTAFAPLANYLRQNNRVAMLTETGGGPNDPSCMQMLCQQMDFINQNSDVYMGVVTWAAGGFDTNYVITETPFVNGNVLTDQPLTTQCVVNKIGSNSTASSVAPPML</sequence>
<dbReference type="SUPFAM" id="SSF51445">
    <property type="entry name" value="(Trans)glycosidases"/>
    <property type="match status" value="1"/>
</dbReference>